<dbReference type="GO" id="GO:0004518">
    <property type="term" value="F:nuclease activity"/>
    <property type="evidence" value="ECO:0007669"/>
    <property type="project" value="UniProtKB-KW"/>
</dbReference>
<dbReference type="PANTHER" id="PTHR22930">
    <property type="match status" value="1"/>
</dbReference>
<dbReference type="InterPro" id="IPR027806">
    <property type="entry name" value="HARBI1_dom"/>
</dbReference>
<dbReference type="Gramene" id="TraesMAC2D03G01135740.1">
    <property type="protein sequence ID" value="TraesMAC2D03G01135740.1"/>
    <property type="gene ID" value="TraesMAC2D03G01135740"/>
</dbReference>
<evidence type="ECO:0000256" key="5">
    <source>
        <dbReference type="ARBA" id="ARBA00022723"/>
    </source>
</evidence>
<dbReference type="Gramene" id="TraesLDM2D03G01138340.1">
    <property type="protein sequence ID" value="TraesLDM2D03G01138340.1"/>
    <property type="gene ID" value="TraesLDM2D03G01138340"/>
</dbReference>
<reference evidence="11 12" key="1">
    <citation type="submission" date="2018-05" db="EMBL/GenBank/DDBJ databases">
        <authorList>
            <person name="Thind KAUR A."/>
        </authorList>
    </citation>
    <scope>NUCLEOTIDE SEQUENCE [LARGE SCALE GENOMIC DNA]</scope>
</reference>
<keyword evidence="5" id="KW-0479">Metal-binding</keyword>
<name>A0A7H4LEG2_WHEAT</name>
<dbReference type="InterPro" id="IPR058353">
    <property type="entry name" value="DUF8040"/>
</dbReference>
<dbReference type="Gramene" id="TraesLAC2D03G01089200.1">
    <property type="protein sequence ID" value="TraesLAC2D03G01089200.1"/>
    <property type="gene ID" value="TraesLAC2D03G01089200"/>
</dbReference>
<keyword evidence="4" id="KW-0540">Nuclease</keyword>
<dbReference type="AlphaFoldDB" id="A0A7H4LEG2"/>
<evidence type="ECO:0000256" key="4">
    <source>
        <dbReference type="ARBA" id="ARBA00022722"/>
    </source>
</evidence>
<evidence type="ECO:0000256" key="6">
    <source>
        <dbReference type="ARBA" id="ARBA00022801"/>
    </source>
</evidence>
<comment type="subcellular location">
    <subcellularLocation>
        <location evidence="2">Nucleus</location>
    </subcellularLocation>
</comment>
<evidence type="ECO:0000256" key="7">
    <source>
        <dbReference type="ARBA" id="ARBA00023242"/>
    </source>
</evidence>
<feature type="domain" description="Myb/SANT-like" evidence="8">
    <location>
        <begin position="363"/>
        <end position="458"/>
    </location>
</feature>
<dbReference type="InterPro" id="IPR024752">
    <property type="entry name" value="Myb/SANT-like_dom"/>
</dbReference>
<dbReference type="Gramene" id="TraesSTA2D03G01126140.1">
    <property type="protein sequence ID" value="TraesSTA2D03G01126140.1"/>
    <property type="gene ID" value="TraesSTA2D03G01126140"/>
</dbReference>
<evidence type="ECO:0000313" key="12">
    <source>
        <dbReference type="Proteomes" id="UP000280104"/>
    </source>
</evidence>
<evidence type="ECO:0000259" key="10">
    <source>
        <dbReference type="Pfam" id="PF26138"/>
    </source>
</evidence>
<dbReference type="Pfam" id="PF12776">
    <property type="entry name" value="Myb_DNA-bind_3"/>
    <property type="match status" value="1"/>
</dbReference>
<dbReference type="Gramene" id="TraesNOR2D03G01153580.1">
    <property type="protein sequence ID" value="TraesNOR2D03G01153580.1"/>
    <property type="gene ID" value="TraesNOR2D03G01153580"/>
</dbReference>
<dbReference type="Pfam" id="PF13359">
    <property type="entry name" value="DDE_Tnp_4"/>
    <property type="match status" value="1"/>
</dbReference>
<evidence type="ECO:0000259" key="9">
    <source>
        <dbReference type="Pfam" id="PF13359"/>
    </source>
</evidence>
<dbReference type="GO" id="GO:0046872">
    <property type="term" value="F:metal ion binding"/>
    <property type="evidence" value="ECO:0007669"/>
    <property type="project" value="UniProtKB-KW"/>
</dbReference>
<proteinExistence type="inferred from homology"/>
<feature type="domain" description="DDE Tnp4" evidence="9">
    <location>
        <begin position="116"/>
        <end position="278"/>
    </location>
</feature>
<dbReference type="Gramene" id="TraesSYM2D03G01152120.1">
    <property type="protein sequence ID" value="TraesSYM2D03G01152120.1"/>
    <property type="gene ID" value="TraesSYM2D03G01152120"/>
</dbReference>
<comment type="cofactor">
    <cofactor evidence="1">
        <name>a divalent metal cation</name>
        <dbReference type="ChEBI" id="CHEBI:60240"/>
    </cofactor>
</comment>
<feature type="domain" description="DUF8040" evidence="10">
    <location>
        <begin position="2"/>
        <end position="84"/>
    </location>
</feature>
<accession>A0A7H4LEG2</accession>
<dbReference type="InterPro" id="IPR045249">
    <property type="entry name" value="HARBI1-like"/>
</dbReference>
<dbReference type="Gramene" id="TraesJUL2D03G01143880.1">
    <property type="protein sequence ID" value="TraesJUL2D03G01143880.1"/>
    <property type="gene ID" value="TraesJUL2D03G01143880"/>
</dbReference>
<evidence type="ECO:0000256" key="2">
    <source>
        <dbReference type="ARBA" id="ARBA00004123"/>
    </source>
</evidence>
<comment type="similarity">
    <text evidence="3">Belongs to the HARBI1 family.</text>
</comment>
<evidence type="ECO:0000259" key="8">
    <source>
        <dbReference type="Pfam" id="PF12776"/>
    </source>
</evidence>
<evidence type="ECO:0000313" key="11">
    <source>
        <dbReference type="EMBL" id="SPT17000.1"/>
    </source>
</evidence>
<protein>
    <submittedName>
        <fullName evidence="11">Uncharacterized protein</fullName>
    </submittedName>
</protein>
<dbReference type="Gramene" id="TraesJAG2D03G01144320.1">
    <property type="protein sequence ID" value="TraesJAG2D03G01144320.1"/>
    <property type="gene ID" value="TraesJAG2D03G01144320"/>
</dbReference>
<dbReference type="GO" id="GO:0005634">
    <property type="term" value="C:nucleus"/>
    <property type="evidence" value="ECO:0007669"/>
    <property type="project" value="UniProtKB-SubCell"/>
</dbReference>
<dbReference type="Gramene" id="TraesARI2D03G01153430.1">
    <property type="protein sequence ID" value="TraesARI2D03G01153430.1"/>
    <property type="gene ID" value="TraesARI2D03G01153430"/>
</dbReference>
<dbReference type="Proteomes" id="UP000280104">
    <property type="component" value="Chromosome II"/>
</dbReference>
<sequence length="507" mass="58353">MYNGSEVTCYDELRLTKRNFHDLCTMLRMKCGLKDSIYVTVEEKVAMFLLVVGHGIKMRVLRGTYKRSLETISRHFSNVLAAILSLTGEFIKLPDPSIEPPDDYKWKWFGNALGALDGCHVDVSVVAADEGRYRNRKQDVTTNMPGVVDWNMKFLYVLPGWEGSASDSRVLRDAMRNDRQDAFVIPHGKYYLVDAGYTNGPGFLAPFISTRYHLKEWVSSQQQPQTDKELYNLRHSRARNVVERTFGLWKKKWAILRIQSFFDIKDQIRIINACCVLHDFAKDRQHMMDDLLLQEVDVDLENLEHEAVDDTDLITSVQVTNEWTNCRQQLSQDMYAEYLLRHAELEMAYMAEGTGTGKRTYVTWDDEMDAALLEVLVHHHNMGDHSQNGWKAHVYSAAIKNVKRKCNKDIAKNNILGRLRTSDNQFEIINKILSQSGFGWDWVNNKLSIDSDDVWTKYLEANKKEKALASYKTKVVKHWEAISTIYSKDHADGEDAKTGVETAADLE</sequence>
<gene>
    <name evidence="11" type="ORF">CAMPLR22A2D_LOCUS1602</name>
</gene>
<keyword evidence="7" id="KW-0539">Nucleus</keyword>
<dbReference type="PANTHER" id="PTHR22930:SF281">
    <property type="entry name" value="NUCLEASE"/>
    <property type="match status" value="1"/>
</dbReference>
<organism evidence="11 12">
    <name type="scientific">Triticum aestivum</name>
    <name type="common">Wheat</name>
    <dbReference type="NCBI Taxonomy" id="4565"/>
    <lineage>
        <taxon>Eukaryota</taxon>
        <taxon>Viridiplantae</taxon>
        <taxon>Streptophyta</taxon>
        <taxon>Embryophyta</taxon>
        <taxon>Tracheophyta</taxon>
        <taxon>Spermatophyta</taxon>
        <taxon>Magnoliopsida</taxon>
        <taxon>Liliopsida</taxon>
        <taxon>Poales</taxon>
        <taxon>Poaceae</taxon>
        <taxon>BOP clade</taxon>
        <taxon>Pooideae</taxon>
        <taxon>Triticodae</taxon>
        <taxon>Triticeae</taxon>
        <taxon>Triticinae</taxon>
        <taxon>Triticum</taxon>
    </lineage>
</organism>
<dbReference type="EMBL" id="LS480641">
    <property type="protein sequence ID" value="SPT17000.1"/>
    <property type="molecule type" value="Genomic_DNA"/>
</dbReference>
<keyword evidence="6" id="KW-0378">Hydrolase</keyword>
<evidence type="ECO:0000256" key="3">
    <source>
        <dbReference type="ARBA" id="ARBA00006958"/>
    </source>
</evidence>
<evidence type="ECO:0000256" key="1">
    <source>
        <dbReference type="ARBA" id="ARBA00001968"/>
    </source>
</evidence>
<dbReference type="Pfam" id="PF26138">
    <property type="entry name" value="DUF8040"/>
    <property type="match status" value="1"/>
</dbReference>
<dbReference type="GO" id="GO:0016787">
    <property type="term" value="F:hydrolase activity"/>
    <property type="evidence" value="ECO:0007669"/>
    <property type="project" value="UniProtKB-KW"/>
</dbReference>